<evidence type="ECO:0000313" key="3">
    <source>
        <dbReference type="Proteomes" id="UP000289411"/>
    </source>
</evidence>
<dbReference type="EMBL" id="QYBC01000005">
    <property type="protein sequence ID" value="RYB06016.1"/>
    <property type="molecule type" value="Genomic_DNA"/>
</dbReference>
<gene>
    <name evidence="2" type="ORF">D3272_07420</name>
</gene>
<comment type="caution">
    <text evidence="2">The sequence shown here is derived from an EMBL/GenBank/DDBJ whole genome shotgun (WGS) entry which is preliminary data.</text>
</comment>
<evidence type="ECO:0000256" key="1">
    <source>
        <dbReference type="SAM" id="SignalP"/>
    </source>
</evidence>
<evidence type="ECO:0008006" key="4">
    <source>
        <dbReference type="Google" id="ProtNLM"/>
    </source>
</evidence>
<feature type="signal peptide" evidence="1">
    <location>
        <begin position="1"/>
        <end position="33"/>
    </location>
</feature>
<proteinExistence type="predicted"/>
<reference evidence="2 3" key="1">
    <citation type="submission" date="2018-09" db="EMBL/GenBank/DDBJ databases">
        <authorList>
            <person name="Grouzdev D.S."/>
            <person name="Krutkina M.S."/>
        </authorList>
    </citation>
    <scope>NUCLEOTIDE SEQUENCE [LARGE SCALE GENOMIC DNA]</scope>
    <source>
        <strain evidence="2 3">RmlP001</strain>
    </source>
</reference>
<accession>A0A4Q2RIH1</accession>
<dbReference type="AlphaFoldDB" id="A0A4Q2RIH1"/>
<sequence length="163" mass="17904">MTLRSVQTTSDPMRHLRATLLIVALAASTPALAGPAERDAHMDEYLTIWSRNGAVTPATVDRLYAGRVIYYGRPMSSAAVFRDKLAFIRTWPRRSYEAVPGTVTNDCGDGAARCRVTALMRWSRADAAGRRRQSGTNSVRLDLARQDGALKIVRESGRPVGSR</sequence>
<keyword evidence="1" id="KW-0732">Signal</keyword>
<evidence type="ECO:0000313" key="2">
    <source>
        <dbReference type="EMBL" id="RYB06016.1"/>
    </source>
</evidence>
<protein>
    <recommendedName>
        <fullName evidence="4">Nuclear transport factor 2 family protein</fullName>
    </recommendedName>
</protein>
<organism evidence="2 3">
    <name type="scientific">Lichenibacterium ramalinae</name>
    <dbReference type="NCBI Taxonomy" id="2316527"/>
    <lineage>
        <taxon>Bacteria</taxon>
        <taxon>Pseudomonadati</taxon>
        <taxon>Pseudomonadota</taxon>
        <taxon>Alphaproteobacteria</taxon>
        <taxon>Hyphomicrobiales</taxon>
        <taxon>Lichenihabitantaceae</taxon>
        <taxon>Lichenibacterium</taxon>
    </lineage>
</organism>
<dbReference type="Proteomes" id="UP000289411">
    <property type="component" value="Unassembled WGS sequence"/>
</dbReference>
<feature type="chain" id="PRO_5020419521" description="Nuclear transport factor 2 family protein" evidence="1">
    <location>
        <begin position="34"/>
        <end position="163"/>
    </location>
</feature>
<reference evidence="2 3" key="2">
    <citation type="submission" date="2019-02" db="EMBL/GenBank/DDBJ databases">
        <title>'Lichenibacterium ramalinii' gen. nov. sp. nov., 'Lichenibacterium minor' gen. nov. sp. nov.</title>
        <authorList>
            <person name="Pankratov T."/>
        </authorList>
    </citation>
    <scope>NUCLEOTIDE SEQUENCE [LARGE SCALE GENOMIC DNA]</scope>
    <source>
        <strain evidence="2 3">RmlP001</strain>
    </source>
</reference>
<name>A0A4Q2RIH1_9HYPH</name>
<keyword evidence="3" id="KW-1185">Reference proteome</keyword>